<dbReference type="EMBL" id="PFBO01000122">
    <property type="protein sequence ID" value="PIT90222.1"/>
    <property type="molecule type" value="Genomic_DNA"/>
</dbReference>
<gene>
    <name evidence="7" type="ORF">COU22_03390</name>
</gene>
<evidence type="ECO:0000256" key="3">
    <source>
        <dbReference type="ARBA" id="ARBA00022982"/>
    </source>
</evidence>
<dbReference type="GO" id="GO:0051536">
    <property type="term" value="F:iron-sulfur cluster binding"/>
    <property type="evidence" value="ECO:0007669"/>
    <property type="project" value="UniProtKB-KW"/>
</dbReference>
<dbReference type="AlphaFoldDB" id="A0A2M6WBQ1"/>
<dbReference type="Gene3D" id="3.30.70.20">
    <property type="match status" value="1"/>
</dbReference>
<keyword evidence="4" id="KW-0408">Iron</keyword>
<protein>
    <submittedName>
        <fullName evidence="7">Ferredoxin</fullName>
    </submittedName>
</protein>
<comment type="caution">
    <text evidence="7">The sequence shown here is derived from an EMBL/GenBank/DDBJ whole genome shotgun (WGS) entry which is preliminary data.</text>
</comment>
<dbReference type="PANTHER" id="PTHR36923:SF3">
    <property type="entry name" value="FERREDOXIN"/>
    <property type="match status" value="1"/>
</dbReference>
<reference evidence="8" key="1">
    <citation type="submission" date="2017-09" db="EMBL/GenBank/DDBJ databases">
        <title>Depth-based differentiation of microbial function through sediment-hosted aquifers and enrichment of novel symbionts in the deep terrestrial subsurface.</title>
        <authorList>
            <person name="Probst A.J."/>
            <person name="Ladd B."/>
            <person name="Jarett J.K."/>
            <person name="Geller-Mcgrath D.E."/>
            <person name="Sieber C.M.K."/>
            <person name="Emerson J.B."/>
            <person name="Anantharaman K."/>
            <person name="Thomas B.C."/>
            <person name="Malmstrom R."/>
            <person name="Stieglmeier M."/>
            <person name="Klingl A."/>
            <person name="Woyke T."/>
            <person name="Ryan C.M."/>
            <person name="Banfield J.F."/>
        </authorList>
    </citation>
    <scope>NUCLEOTIDE SEQUENCE [LARGE SCALE GENOMIC DNA]</scope>
</reference>
<organism evidence="7 8">
    <name type="scientific">Candidatus Komeilibacteria bacterium CG10_big_fil_rev_8_21_14_0_10_41_13</name>
    <dbReference type="NCBI Taxonomy" id="1974476"/>
    <lineage>
        <taxon>Bacteria</taxon>
        <taxon>Candidatus Komeiliibacteriota</taxon>
    </lineage>
</organism>
<feature type="domain" description="4Fe-4S ferredoxin-type" evidence="6">
    <location>
        <begin position="1"/>
        <end position="31"/>
    </location>
</feature>
<dbReference type="InterPro" id="IPR051269">
    <property type="entry name" value="Fe-S_cluster_ET"/>
</dbReference>
<keyword evidence="2" id="KW-0479">Metal-binding</keyword>
<proteinExistence type="predicted"/>
<keyword evidence="3" id="KW-0249">Electron transport</keyword>
<evidence type="ECO:0000256" key="4">
    <source>
        <dbReference type="ARBA" id="ARBA00023004"/>
    </source>
</evidence>
<dbReference type="InterPro" id="IPR017896">
    <property type="entry name" value="4Fe4S_Fe-S-bd"/>
</dbReference>
<dbReference type="GO" id="GO:0046872">
    <property type="term" value="F:metal ion binding"/>
    <property type="evidence" value="ECO:0007669"/>
    <property type="project" value="UniProtKB-KW"/>
</dbReference>
<dbReference type="SUPFAM" id="SSF54862">
    <property type="entry name" value="4Fe-4S ferredoxins"/>
    <property type="match status" value="1"/>
</dbReference>
<name>A0A2M6WBQ1_9BACT</name>
<evidence type="ECO:0000313" key="8">
    <source>
        <dbReference type="Proteomes" id="UP000230543"/>
    </source>
</evidence>
<evidence type="ECO:0000256" key="1">
    <source>
        <dbReference type="ARBA" id="ARBA00022448"/>
    </source>
</evidence>
<dbReference type="Pfam" id="PF13370">
    <property type="entry name" value="Fer4_13"/>
    <property type="match status" value="1"/>
</dbReference>
<sequence>MKITVDKNKCIGCGACRMLASQTFGVDEDGKTIFLAADKDKEEDIRLAANSCPTAAIEITED</sequence>
<evidence type="ECO:0000256" key="2">
    <source>
        <dbReference type="ARBA" id="ARBA00022723"/>
    </source>
</evidence>
<evidence type="ECO:0000313" key="7">
    <source>
        <dbReference type="EMBL" id="PIT90222.1"/>
    </source>
</evidence>
<dbReference type="Proteomes" id="UP000230543">
    <property type="component" value="Unassembled WGS sequence"/>
</dbReference>
<dbReference type="PROSITE" id="PS51379">
    <property type="entry name" value="4FE4S_FER_2"/>
    <property type="match status" value="1"/>
</dbReference>
<evidence type="ECO:0000256" key="5">
    <source>
        <dbReference type="ARBA" id="ARBA00023014"/>
    </source>
</evidence>
<evidence type="ECO:0000259" key="6">
    <source>
        <dbReference type="PROSITE" id="PS51379"/>
    </source>
</evidence>
<keyword evidence="5" id="KW-0411">Iron-sulfur</keyword>
<accession>A0A2M6WBQ1</accession>
<keyword evidence="1" id="KW-0813">Transport</keyword>
<dbReference type="PANTHER" id="PTHR36923">
    <property type="entry name" value="FERREDOXIN"/>
    <property type="match status" value="1"/>
</dbReference>